<evidence type="ECO:0000313" key="4">
    <source>
        <dbReference type="EMBL" id="MBU9360748.1"/>
    </source>
</evidence>
<name>A0AAP2HQQ1_9BURK</name>
<feature type="domain" description="HTH tetR-type" evidence="3">
    <location>
        <begin position="18"/>
        <end position="78"/>
    </location>
</feature>
<dbReference type="RefSeq" id="WP_217085067.1">
    <property type="nucleotide sequence ID" value="NZ_CAJHDA010000045.1"/>
</dbReference>
<protein>
    <submittedName>
        <fullName evidence="4">TetR/AcrR family transcriptional regulator</fullName>
    </submittedName>
</protein>
<evidence type="ECO:0000256" key="1">
    <source>
        <dbReference type="ARBA" id="ARBA00023125"/>
    </source>
</evidence>
<dbReference type="PROSITE" id="PS50977">
    <property type="entry name" value="HTH_TETR_2"/>
    <property type="match status" value="1"/>
</dbReference>
<dbReference type="Proteomes" id="UP001196915">
    <property type="component" value="Unassembled WGS sequence"/>
</dbReference>
<evidence type="ECO:0000256" key="2">
    <source>
        <dbReference type="PROSITE-ProRule" id="PRU00335"/>
    </source>
</evidence>
<dbReference type="InterPro" id="IPR001647">
    <property type="entry name" value="HTH_TetR"/>
</dbReference>
<reference evidence="4" key="1">
    <citation type="submission" date="2021-06" db="EMBL/GenBank/DDBJ databases">
        <title>A collection of bacterial strains from the Burkholderia cepacia Research Laboratory and Repository.</title>
        <authorList>
            <person name="Lipuma J."/>
            <person name="Spilker T."/>
        </authorList>
    </citation>
    <scope>NUCLEOTIDE SEQUENCE</scope>
    <source>
        <strain evidence="4">AU37435</strain>
    </source>
</reference>
<evidence type="ECO:0000259" key="3">
    <source>
        <dbReference type="PROSITE" id="PS50977"/>
    </source>
</evidence>
<comment type="caution">
    <text evidence="4">The sequence shown here is derived from an EMBL/GenBank/DDBJ whole genome shotgun (WGS) entry which is preliminary data.</text>
</comment>
<dbReference type="EMBL" id="JAHPMX010000037">
    <property type="protein sequence ID" value="MBU9360748.1"/>
    <property type="molecule type" value="Genomic_DNA"/>
</dbReference>
<dbReference type="GO" id="GO:0003677">
    <property type="term" value="F:DNA binding"/>
    <property type="evidence" value="ECO:0007669"/>
    <property type="project" value="UniProtKB-UniRule"/>
</dbReference>
<organism evidence="4 5">
    <name type="scientific">Burkholderia multivorans</name>
    <dbReference type="NCBI Taxonomy" id="87883"/>
    <lineage>
        <taxon>Bacteria</taxon>
        <taxon>Pseudomonadati</taxon>
        <taxon>Pseudomonadota</taxon>
        <taxon>Betaproteobacteria</taxon>
        <taxon>Burkholderiales</taxon>
        <taxon>Burkholderiaceae</taxon>
        <taxon>Burkholderia</taxon>
        <taxon>Burkholderia cepacia complex</taxon>
    </lineage>
</organism>
<sequence>METKYQDHRSRVAKEKRDAMHTRLLEATMVVFANKSKVTPSIELVVQQADVSRGTFYKHFSTLDEALVATGQYLTDEMTVGMFPIYDAVEDAIDRVSTGMRLYLTRAALDNKWAAFVSRAELMPSHSLLLQHLASDLNRGESAKEFSLVSPVAARDLVTGLTFEAMKGFVLGRIANPAGYIDASITLVLRAFGVDAMRCKAAVDFSRNHLASWSADVPGYWTEHSATLDKPVKQGRAAPVRKKKS</sequence>
<gene>
    <name evidence="4" type="ORF">KTE52_30965</name>
</gene>
<dbReference type="AlphaFoldDB" id="A0AAP2HQQ1"/>
<evidence type="ECO:0000313" key="5">
    <source>
        <dbReference type="Proteomes" id="UP001196915"/>
    </source>
</evidence>
<accession>A0AAP2HQQ1</accession>
<keyword evidence="1 2" id="KW-0238">DNA-binding</keyword>
<proteinExistence type="predicted"/>
<feature type="DNA-binding region" description="H-T-H motif" evidence="2">
    <location>
        <begin position="41"/>
        <end position="60"/>
    </location>
</feature>